<feature type="transmembrane region" description="Helical" evidence="2">
    <location>
        <begin position="139"/>
        <end position="164"/>
    </location>
</feature>
<feature type="transmembrane region" description="Helical" evidence="2">
    <location>
        <begin position="105"/>
        <end position="132"/>
    </location>
</feature>
<keyword evidence="2" id="KW-0472">Membrane</keyword>
<accession>A0A8H3CQQ0</accession>
<dbReference type="AlphaFoldDB" id="A0A8H3CQQ0"/>
<evidence type="ECO:0000313" key="4">
    <source>
        <dbReference type="EMBL" id="CAE6491120.1"/>
    </source>
</evidence>
<reference evidence="4" key="1">
    <citation type="submission" date="2021-01" db="EMBL/GenBank/DDBJ databases">
        <authorList>
            <person name="Kaushik A."/>
        </authorList>
    </citation>
    <scope>NUCLEOTIDE SEQUENCE</scope>
    <source>
        <strain evidence="4">Type strain: AG8-Rh-89/</strain>
    </source>
</reference>
<gene>
    <name evidence="4" type="ORF">RDB_LOCUS84495</name>
</gene>
<evidence type="ECO:0000259" key="3">
    <source>
        <dbReference type="Pfam" id="PF20153"/>
    </source>
</evidence>
<organism evidence="4 5">
    <name type="scientific">Rhizoctonia solani</name>
    <dbReference type="NCBI Taxonomy" id="456999"/>
    <lineage>
        <taxon>Eukaryota</taxon>
        <taxon>Fungi</taxon>
        <taxon>Dikarya</taxon>
        <taxon>Basidiomycota</taxon>
        <taxon>Agaricomycotina</taxon>
        <taxon>Agaricomycetes</taxon>
        <taxon>Cantharellales</taxon>
        <taxon>Ceratobasidiaceae</taxon>
        <taxon>Rhizoctonia</taxon>
    </lineage>
</organism>
<proteinExistence type="predicted"/>
<protein>
    <recommendedName>
        <fullName evidence="3">DUF6535 domain-containing protein</fullName>
    </recommendedName>
</protein>
<keyword evidence="2" id="KW-0812">Transmembrane</keyword>
<dbReference type="EMBL" id="CAJMWZ010004537">
    <property type="protein sequence ID" value="CAE6491120.1"/>
    <property type="molecule type" value="Genomic_DNA"/>
</dbReference>
<name>A0A8H3CQQ0_9AGAM</name>
<dbReference type="Proteomes" id="UP000663850">
    <property type="component" value="Unassembled WGS sequence"/>
</dbReference>
<feature type="transmembrane region" description="Helical" evidence="2">
    <location>
        <begin position="54"/>
        <end position="73"/>
    </location>
</feature>
<sequence>MYDLQQDAANVTNQLLLGIARSQQRIETGTPALPSPPVEFPPFKPSAFIRSVNALYFASLMITLGAAVIALLAKEWLGAYLSYRTPHAHAYALERQARLGRLDSWHVLAIIDLLPTALIFALLIFSLGLLLHLRTLDHIVAWTITAISILVFGFYSGLLLLGALSPICPYRARITTYIRKLIPQAIFKPSTSRSTTQDNRNIEQGEIGLLTWLFVHSNKPTVRNSVAQALAGLKSLNLGLPTLLDQDVTPIELQELHERHRKALAPLYKLGALALEQLRLALKEGCNEISSYGGSSAARLAIALGEIYPHALTWQMCQITLKPLAQGNTSDIDHGQMQGPGWSLVNSPFTIDMKSVCQITNGMFSIFDMLWVDDAPLISSEVHTHLVITELQVIEHAFAFIRQTRPSLPSPAYQLIGLDEKSLQDRYNRAMNRAVSVIEYSKDRFTGKGSQAVQSVVARLLMKATSMAGQRRLLIRDGPPSSNTVTATHRSGALKLELLEILLEHGWGDANAPPHRLDSFRGTAFDLLLELWATYLRPSNIAVTSRPEAFPWSAPEWALIPFQTTSYDPQSPAEIALYRYIVFTYIAGGLMVLLRDTDRHRRANTINTFHPVLKRLLSGSSRLSKITAQLTLNQNHTLGRTSRSIYLRWLPQNEVLEDWLLLLSEQCISDTNASNEENRNRLTWCVGHLIAITDTLTRHSVDSDQSHRVDLFAQLRSAHSAARNATPQHPGLQVGQVMQLIYAASQTTDRDTTISVIPTLLAQVTDYIRETDCPECLRSFTEGQGFDILAEIGQVESDEEAVANAVRDILVRLKTTNCLVVPAGFPSLVEAMGHLCNRSVAAGGIEAVVGGALFQLAQFSQSSSLNDWELSSIRRLLGRLREWARPVSFQAGTFGANMMVSLDEEFQRWVSHQDLGPPDVLESDQTSSALAESKESSPTHNLPVYTMDLAEPASKSPAASASNRD</sequence>
<feature type="compositionally biased region" description="Low complexity" evidence="1">
    <location>
        <begin position="952"/>
        <end position="965"/>
    </location>
</feature>
<evidence type="ECO:0000256" key="1">
    <source>
        <dbReference type="SAM" id="MobiDB-lite"/>
    </source>
</evidence>
<dbReference type="Pfam" id="PF20153">
    <property type="entry name" value="DUF6535"/>
    <property type="match status" value="1"/>
</dbReference>
<keyword evidence="2" id="KW-1133">Transmembrane helix</keyword>
<dbReference type="InterPro" id="IPR045338">
    <property type="entry name" value="DUF6535"/>
</dbReference>
<evidence type="ECO:0000313" key="5">
    <source>
        <dbReference type="Proteomes" id="UP000663850"/>
    </source>
</evidence>
<feature type="domain" description="DUF6535" evidence="3">
    <location>
        <begin position="3"/>
        <end position="133"/>
    </location>
</feature>
<evidence type="ECO:0000256" key="2">
    <source>
        <dbReference type="SAM" id="Phobius"/>
    </source>
</evidence>
<comment type="caution">
    <text evidence="4">The sequence shown here is derived from an EMBL/GenBank/DDBJ whole genome shotgun (WGS) entry which is preliminary data.</text>
</comment>
<feature type="region of interest" description="Disordered" evidence="1">
    <location>
        <begin position="914"/>
        <end position="965"/>
    </location>
</feature>